<organism evidence="1 2">
    <name type="scientific">Streptomyces pyxinae</name>
    <dbReference type="NCBI Taxonomy" id="2970734"/>
    <lineage>
        <taxon>Bacteria</taxon>
        <taxon>Bacillati</taxon>
        <taxon>Actinomycetota</taxon>
        <taxon>Actinomycetes</taxon>
        <taxon>Kitasatosporales</taxon>
        <taxon>Streptomycetaceae</taxon>
        <taxon>Streptomyces</taxon>
    </lineage>
</organism>
<evidence type="ECO:0000313" key="1">
    <source>
        <dbReference type="EMBL" id="MCS0639864.1"/>
    </source>
</evidence>
<accession>A0ABT2CR02</accession>
<keyword evidence="2" id="KW-1185">Reference proteome</keyword>
<protein>
    <submittedName>
        <fullName evidence="1">Uncharacterized protein</fullName>
    </submittedName>
</protein>
<comment type="caution">
    <text evidence="1">The sequence shown here is derived from an EMBL/GenBank/DDBJ whole genome shotgun (WGS) entry which is preliminary data.</text>
</comment>
<sequence length="55" mass="6122">MHNQESMGGHFANFMKQMRIKDKDAYWLDTRMNDGGTCRYGVGGGQPVICGLVAQ</sequence>
<evidence type="ECO:0000313" key="2">
    <source>
        <dbReference type="Proteomes" id="UP001431313"/>
    </source>
</evidence>
<dbReference type="RefSeq" id="WP_258791188.1">
    <property type="nucleotide sequence ID" value="NZ_JANUGQ010000051.1"/>
</dbReference>
<dbReference type="EMBL" id="JANUGQ010000051">
    <property type="protein sequence ID" value="MCS0639864.1"/>
    <property type="molecule type" value="Genomic_DNA"/>
</dbReference>
<dbReference type="Proteomes" id="UP001431313">
    <property type="component" value="Unassembled WGS sequence"/>
</dbReference>
<proteinExistence type="predicted"/>
<reference evidence="1" key="1">
    <citation type="submission" date="2022-08" db="EMBL/GenBank/DDBJ databases">
        <authorList>
            <person name="Somphong A."/>
            <person name="Phongsopitanun W."/>
        </authorList>
    </citation>
    <scope>NUCLEOTIDE SEQUENCE</scope>
    <source>
        <strain evidence="1">LP05-1</strain>
    </source>
</reference>
<gene>
    <name evidence="1" type="ORF">NX801_30370</name>
</gene>
<name>A0ABT2CR02_9ACTN</name>